<feature type="transmembrane region" description="Helical" evidence="1">
    <location>
        <begin position="78"/>
        <end position="103"/>
    </location>
</feature>
<keyword evidence="3" id="KW-1185">Reference proteome</keyword>
<accession>A0AAV7F7X9</accession>
<dbReference type="AlphaFoldDB" id="A0AAV7F7X9"/>
<sequence>MMDDDKLNLDIDRTLSLSQVTEDESSGGYLKLTQAHKWISGDNIASYNRKYNIKKWQNDSEKQKRQNLLKYDVLKRELLLLTIGIGVACSGYCLLTLSVQASISYALGVVFRYETGDHV</sequence>
<proteinExistence type="predicted"/>
<comment type="caution">
    <text evidence="2">The sequence shown here is derived from an EMBL/GenBank/DDBJ whole genome shotgun (WGS) entry which is preliminary data.</text>
</comment>
<keyword evidence="1" id="KW-1133">Transmembrane helix</keyword>
<organism evidence="2 3">
    <name type="scientific">Aristolochia fimbriata</name>
    <name type="common">White veined hardy Dutchman's pipe vine</name>
    <dbReference type="NCBI Taxonomy" id="158543"/>
    <lineage>
        <taxon>Eukaryota</taxon>
        <taxon>Viridiplantae</taxon>
        <taxon>Streptophyta</taxon>
        <taxon>Embryophyta</taxon>
        <taxon>Tracheophyta</taxon>
        <taxon>Spermatophyta</taxon>
        <taxon>Magnoliopsida</taxon>
        <taxon>Magnoliidae</taxon>
        <taxon>Piperales</taxon>
        <taxon>Aristolochiaceae</taxon>
        <taxon>Aristolochia</taxon>
    </lineage>
</organism>
<dbReference type="Proteomes" id="UP000825729">
    <property type="component" value="Unassembled WGS sequence"/>
</dbReference>
<keyword evidence="1" id="KW-0472">Membrane</keyword>
<protein>
    <submittedName>
        <fullName evidence="2">Uncharacterized protein</fullName>
    </submittedName>
</protein>
<keyword evidence="1" id="KW-0812">Transmembrane</keyword>
<evidence type="ECO:0000313" key="3">
    <source>
        <dbReference type="Proteomes" id="UP000825729"/>
    </source>
</evidence>
<dbReference type="PANTHER" id="PTHR34118:SF1">
    <property type="entry name" value="NF-KAPPA-B INHIBITOR-LIKE PROTEIN"/>
    <property type="match status" value="1"/>
</dbReference>
<dbReference type="PANTHER" id="PTHR34118">
    <property type="entry name" value="NF-KAPPA-B INHIBITOR-LIKE PROTEIN-RELATED"/>
    <property type="match status" value="1"/>
</dbReference>
<gene>
    <name evidence="2" type="ORF">H6P81_001277</name>
</gene>
<name>A0AAV7F7X9_ARIFI</name>
<dbReference type="EMBL" id="JAINDJ010000002">
    <property type="protein sequence ID" value="KAG9456769.1"/>
    <property type="molecule type" value="Genomic_DNA"/>
</dbReference>
<reference evidence="2 3" key="1">
    <citation type="submission" date="2021-07" db="EMBL/GenBank/DDBJ databases">
        <title>The Aristolochia fimbriata genome: insights into angiosperm evolution, floral development and chemical biosynthesis.</title>
        <authorList>
            <person name="Jiao Y."/>
        </authorList>
    </citation>
    <scope>NUCLEOTIDE SEQUENCE [LARGE SCALE GENOMIC DNA]</scope>
    <source>
        <strain evidence="2">IBCAS-2021</strain>
        <tissue evidence="2">Leaf</tissue>
    </source>
</reference>
<evidence type="ECO:0000256" key="1">
    <source>
        <dbReference type="SAM" id="Phobius"/>
    </source>
</evidence>
<evidence type="ECO:0000313" key="2">
    <source>
        <dbReference type="EMBL" id="KAG9456769.1"/>
    </source>
</evidence>